<dbReference type="CDD" id="cd05233">
    <property type="entry name" value="SDR_c"/>
    <property type="match status" value="1"/>
</dbReference>
<dbReference type="EMBL" id="JBHTIW010000009">
    <property type="protein sequence ID" value="MFD0920967.1"/>
    <property type="molecule type" value="Genomic_DNA"/>
</dbReference>
<dbReference type="PROSITE" id="PS00061">
    <property type="entry name" value="ADH_SHORT"/>
    <property type="match status" value="1"/>
</dbReference>
<name>A0ABW3FX59_9PSEU</name>
<sequence>MVKRLTDLFRLDGRTAVVVGGGSGLGRSGAVGLAEFGADVVVADVDTAGARQTADSIGALGHRASWRALDVRDADQARQLAADCADAEILVVTPGINVRKRLLDTADEEFDRVVEVNLKGTYRLMREFGAAMAERGRGSIVAFASFRAQVVEPGQGVYAATKAGVVQLARALAAELGPRGVRVNAVAPGPFETPLTEQIKADPEWYGAYADKTALRRWADSDEIAGTVVYLASDAASYVTGTVQLVEGGWTAIDGRFEPSV</sequence>
<dbReference type="Proteomes" id="UP001597018">
    <property type="component" value="Unassembled WGS sequence"/>
</dbReference>
<protein>
    <submittedName>
        <fullName evidence="2">SDR family NAD(P)-dependent oxidoreductase</fullName>
        <ecNumber evidence="2">1.1.1.-</ecNumber>
    </submittedName>
</protein>
<organism evidence="2 3">
    <name type="scientific">Saccharopolyspora rosea</name>
    <dbReference type="NCBI Taxonomy" id="524884"/>
    <lineage>
        <taxon>Bacteria</taxon>
        <taxon>Bacillati</taxon>
        <taxon>Actinomycetota</taxon>
        <taxon>Actinomycetes</taxon>
        <taxon>Pseudonocardiales</taxon>
        <taxon>Pseudonocardiaceae</taxon>
        <taxon>Saccharopolyspora</taxon>
    </lineage>
</organism>
<keyword evidence="3" id="KW-1185">Reference proteome</keyword>
<proteinExistence type="inferred from homology"/>
<evidence type="ECO:0000313" key="3">
    <source>
        <dbReference type="Proteomes" id="UP001597018"/>
    </source>
</evidence>
<gene>
    <name evidence="2" type="ORF">ACFQ16_14550</name>
</gene>
<dbReference type="SUPFAM" id="SSF51735">
    <property type="entry name" value="NAD(P)-binding Rossmann-fold domains"/>
    <property type="match status" value="1"/>
</dbReference>
<evidence type="ECO:0000256" key="1">
    <source>
        <dbReference type="ARBA" id="ARBA00006484"/>
    </source>
</evidence>
<comment type="similarity">
    <text evidence="1">Belongs to the short-chain dehydrogenases/reductases (SDR) family.</text>
</comment>
<dbReference type="RefSeq" id="WP_263250439.1">
    <property type="nucleotide sequence ID" value="NZ_BAABLT010000011.1"/>
</dbReference>
<dbReference type="PRINTS" id="PR00081">
    <property type="entry name" value="GDHRDH"/>
</dbReference>
<keyword evidence="2" id="KW-0560">Oxidoreductase</keyword>
<dbReference type="InterPro" id="IPR020904">
    <property type="entry name" value="Sc_DH/Rdtase_CS"/>
</dbReference>
<reference evidence="3" key="1">
    <citation type="journal article" date="2019" name="Int. J. Syst. Evol. Microbiol.">
        <title>The Global Catalogue of Microorganisms (GCM) 10K type strain sequencing project: providing services to taxonomists for standard genome sequencing and annotation.</title>
        <authorList>
            <consortium name="The Broad Institute Genomics Platform"/>
            <consortium name="The Broad Institute Genome Sequencing Center for Infectious Disease"/>
            <person name="Wu L."/>
            <person name="Ma J."/>
        </authorList>
    </citation>
    <scope>NUCLEOTIDE SEQUENCE [LARGE SCALE GENOMIC DNA]</scope>
    <source>
        <strain evidence="3">CCUG 56401</strain>
    </source>
</reference>
<dbReference type="GO" id="GO:0016491">
    <property type="term" value="F:oxidoreductase activity"/>
    <property type="evidence" value="ECO:0007669"/>
    <property type="project" value="UniProtKB-KW"/>
</dbReference>
<dbReference type="PANTHER" id="PTHR42760">
    <property type="entry name" value="SHORT-CHAIN DEHYDROGENASES/REDUCTASES FAMILY MEMBER"/>
    <property type="match status" value="1"/>
</dbReference>
<dbReference type="InterPro" id="IPR002347">
    <property type="entry name" value="SDR_fam"/>
</dbReference>
<dbReference type="Gene3D" id="3.40.50.720">
    <property type="entry name" value="NAD(P)-binding Rossmann-like Domain"/>
    <property type="match status" value="1"/>
</dbReference>
<dbReference type="Pfam" id="PF13561">
    <property type="entry name" value="adh_short_C2"/>
    <property type="match status" value="1"/>
</dbReference>
<dbReference type="PRINTS" id="PR00080">
    <property type="entry name" value="SDRFAMILY"/>
</dbReference>
<dbReference type="EC" id="1.1.1.-" evidence="2"/>
<accession>A0ABW3FX59</accession>
<evidence type="ECO:0000313" key="2">
    <source>
        <dbReference type="EMBL" id="MFD0920967.1"/>
    </source>
</evidence>
<dbReference type="InterPro" id="IPR036291">
    <property type="entry name" value="NAD(P)-bd_dom_sf"/>
</dbReference>
<dbReference type="PANTHER" id="PTHR42760:SF123">
    <property type="entry name" value="OXIDOREDUCTASE"/>
    <property type="match status" value="1"/>
</dbReference>
<comment type="caution">
    <text evidence="2">The sequence shown here is derived from an EMBL/GenBank/DDBJ whole genome shotgun (WGS) entry which is preliminary data.</text>
</comment>